<keyword evidence="1" id="KW-0812">Transmembrane</keyword>
<organism evidence="2 3">
    <name type="scientific">Mycolicibacterium fortuitum</name>
    <name type="common">Mycobacterium fortuitum</name>
    <dbReference type="NCBI Taxonomy" id="1766"/>
    <lineage>
        <taxon>Bacteria</taxon>
        <taxon>Bacillati</taxon>
        <taxon>Actinomycetota</taxon>
        <taxon>Actinomycetes</taxon>
        <taxon>Mycobacteriales</taxon>
        <taxon>Mycobacteriaceae</taxon>
        <taxon>Mycolicibacterium</taxon>
    </lineage>
</organism>
<accession>A0A378WC85</accession>
<protein>
    <recommendedName>
        <fullName evidence="4">Transmembrane protein</fullName>
    </recommendedName>
</protein>
<keyword evidence="1" id="KW-0472">Membrane</keyword>
<proteinExistence type="predicted"/>
<dbReference type="AlphaFoldDB" id="A0A378WC85"/>
<evidence type="ECO:0000313" key="2">
    <source>
        <dbReference type="EMBL" id="SUA31379.1"/>
    </source>
</evidence>
<dbReference type="EMBL" id="UGQY01000006">
    <property type="protein sequence ID" value="SUA31379.1"/>
    <property type="molecule type" value="Genomic_DNA"/>
</dbReference>
<feature type="transmembrane region" description="Helical" evidence="1">
    <location>
        <begin position="35"/>
        <end position="53"/>
    </location>
</feature>
<dbReference type="Proteomes" id="UP000255389">
    <property type="component" value="Unassembled WGS sequence"/>
</dbReference>
<name>A0A378WC85_MYCFO</name>
<evidence type="ECO:0008006" key="4">
    <source>
        <dbReference type="Google" id="ProtNLM"/>
    </source>
</evidence>
<gene>
    <name evidence="2" type="ORF">NCTC1542_06733</name>
</gene>
<feature type="transmembrane region" description="Helical" evidence="1">
    <location>
        <begin position="59"/>
        <end position="80"/>
    </location>
</feature>
<keyword evidence="1" id="KW-1133">Transmembrane helix</keyword>
<evidence type="ECO:0000256" key="1">
    <source>
        <dbReference type="SAM" id="Phobius"/>
    </source>
</evidence>
<evidence type="ECO:0000313" key="3">
    <source>
        <dbReference type="Proteomes" id="UP000255389"/>
    </source>
</evidence>
<reference evidence="2 3" key="1">
    <citation type="submission" date="2018-06" db="EMBL/GenBank/DDBJ databases">
        <authorList>
            <consortium name="Pathogen Informatics"/>
            <person name="Doyle S."/>
        </authorList>
    </citation>
    <scope>NUCLEOTIDE SEQUENCE [LARGE SCALE GENOMIC DNA]</scope>
    <source>
        <strain evidence="2 3">NCTC1542</strain>
    </source>
</reference>
<sequence>MQVYTRIRHVERVIGRGMRGGRILMGPYNVKREGPVMLIGGSAALSLLLAGAAAGLRLLLLAVIAAGLILMATATAVGYVRGMSTWPPMSVKMHAKRNQWRRGPVYVDSHNATPPESIVAGGSIGVSR</sequence>